<dbReference type="RefSeq" id="WP_119932021.1">
    <property type="nucleotide sequence ID" value="NZ_JAAVUN010000014.1"/>
</dbReference>
<organism evidence="15 16">
    <name type="scientific">Kocuria subflava</name>
    <dbReference type="NCBI Taxonomy" id="1736139"/>
    <lineage>
        <taxon>Bacteria</taxon>
        <taxon>Bacillati</taxon>
        <taxon>Actinomycetota</taxon>
        <taxon>Actinomycetes</taxon>
        <taxon>Micrococcales</taxon>
        <taxon>Micrococcaceae</taxon>
        <taxon>Kocuria</taxon>
    </lineage>
</organism>
<dbReference type="InterPro" id="IPR012258">
    <property type="entry name" value="Acyl-CoA_oxidase"/>
</dbReference>
<proteinExistence type="inferred from homology"/>
<evidence type="ECO:0000256" key="8">
    <source>
        <dbReference type="ARBA" id="ARBA00023002"/>
    </source>
</evidence>
<keyword evidence="9" id="KW-0443">Lipid metabolism</keyword>
<dbReference type="Pfam" id="PF22924">
    <property type="entry name" value="ACOX_C_alpha1"/>
    <property type="match status" value="1"/>
</dbReference>
<evidence type="ECO:0000256" key="3">
    <source>
        <dbReference type="ARBA" id="ARBA00006288"/>
    </source>
</evidence>
<evidence type="ECO:0000259" key="12">
    <source>
        <dbReference type="Pfam" id="PF01756"/>
    </source>
</evidence>
<name>A0A846TSK9_9MICC</name>
<dbReference type="InterPro" id="IPR036250">
    <property type="entry name" value="AcylCo_DH-like_C"/>
</dbReference>
<evidence type="ECO:0000256" key="2">
    <source>
        <dbReference type="ARBA" id="ARBA00004275"/>
    </source>
</evidence>
<feature type="compositionally biased region" description="Polar residues" evidence="11">
    <location>
        <begin position="1"/>
        <end position="12"/>
    </location>
</feature>
<dbReference type="PANTHER" id="PTHR10909">
    <property type="entry name" value="ELECTRON TRANSPORT OXIDOREDUCTASE"/>
    <property type="match status" value="1"/>
</dbReference>
<dbReference type="EC" id="1.3.3.6" evidence="4"/>
<dbReference type="Gene3D" id="1.10.540.10">
    <property type="entry name" value="Acyl-CoA dehydrogenase/oxidase, N-terminal domain"/>
    <property type="match status" value="1"/>
</dbReference>
<dbReference type="PIRSF" id="PIRSF000168">
    <property type="entry name" value="Acyl-CoA_oxidase"/>
    <property type="match status" value="1"/>
</dbReference>
<dbReference type="InterPro" id="IPR046373">
    <property type="entry name" value="Acyl-CoA_Oxase/DH_mid-dom_sf"/>
</dbReference>
<dbReference type="Proteomes" id="UP000521379">
    <property type="component" value="Unassembled WGS sequence"/>
</dbReference>
<dbReference type="FunFam" id="1.20.140.10:FF:000010">
    <property type="entry name" value="Acyl-coenzyme A oxidase"/>
    <property type="match status" value="1"/>
</dbReference>
<evidence type="ECO:0000256" key="5">
    <source>
        <dbReference type="ARBA" id="ARBA00022630"/>
    </source>
</evidence>
<evidence type="ECO:0000256" key="1">
    <source>
        <dbReference type="ARBA" id="ARBA00001974"/>
    </source>
</evidence>
<dbReference type="InterPro" id="IPR037069">
    <property type="entry name" value="AcylCoA_DH/ox_N_sf"/>
</dbReference>
<dbReference type="InterPro" id="IPR002655">
    <property type="entry name" value="Acyl-CoA_oxidase_C"/>
</dbReference>
<dbReference type="Pfam" id="PF01756">
    <property type="entry name" value="ACOX"/>
    <property type="match status" value="1"/>
</dbReference>
<dbReference type="SUPFAM" id="SSF47203">
    <property type="entry name" value="Acyl-CoA dehydrogenase C-terminal domain-like"/>
    <property type="match status" value="2"/>
</dbReference>
<evidence type="ECO:0000256" key="9">
    <source>
        <dbReference type="ARBA" id="ARBA00023098"/>
    </source>
</evidence>
<dbReference type="Gene3D" id="2.40.110.10">
    <property type="entry name" value="Butyryl-CoA Dehydrogenase, subunit A, domain 2"/>
    <property type="match status" value="1"/>
</dbReference>
<dbReference type="GO" id="GO:0033540">
    <property type="term" value="P:fatty acid beta-oxidation using acyl-CoA oxidase"/>
    <property type="evidence" value="ECO:0007669"/>
    <property type="project" value="TreeGrafter"/>
</dbReference>
<protein>
    <recommendedName>
        <fullName evidence="4">acyl-CoA oxidase</fullName>
        <ecNumber evidence="4">1.3.3.6</ecNumber>
    </recommendedName>
</protein>
<evidence type="ECO:0000256" key="4">
    <source>
        <dbReference type="ARBA" id="ARBA00012870"/>
    </source>
</evidence>
<dbReference type="GO" id="GO:0003997">
    <property type="term" value="F:acyl-CoA oxidase activity"/>
    <property type="evidence" value="ECO:0007669"/>
    <property type="project" value="UniProtKB-EC"/>
</dbReference>
<evidence type="ECO:0000313" key="15">
    <source>
        <dbReference type="EMBL" id="NKE09960.1"/>
    </source>
</evidence>
<feature type="region of interest" description="Disordered" evidence="11">
    <location>
        <begin position="1"/>
        <end position="40"/>
    </location>
</feature>
<keyword evidence="5" id="KW-0285">Flavoprotein</keyword>
<keyword evidence="16" id="KW-1185">Reference proteome</keyword>
<accession>A0A846TSK9</accession>
<gene>
    <name evidence="15" type="ORF">GTW58_08440</name>
</gene>
<evidence type="ECO:0000313" key="16">
    <source>
        <dbReference type="Proteomes" id="UP000521379"/>
    </source>
</evidence>
<dbReference type="SUPFAM" id="SSF56645">
    <property type="entry name" value="Acyl-CoA dehydrogenase NM domain-like"/>
    <property type="match status" value="1"/>
</dbReference>
<evidence type="ECO:0000256" key="10">
    <source>
        <dbReference type="ARBA" id="ARBA00023140"/>
    </source>
</evidence>
<feature type="domain" description="Acyl-CoA dehydrogenase/oxidase N-terminal" evidence="13">
    <location>
        <begin position="83"/>
        <end position="164"/>
    </location>
</feature>
<comment type="subcellular location">
    <subcellularLocation>
        <location evidence="2">Peroxisome</location>
    </subcellularLocation>
</comment>
<evidence type="ECO:0000256" key="11">
    <source>
        <dbReference type="SAM" id="MobiDB-lite"/>
    </source>
</evidence>
<keyword evidence="7" id="KW-0276">Fatty acid metabolism</keyword>
<dbReference type="Pfam" id="PF02771">
    <property type="entry name" value="Acyl-CoA_dh_N"/>
    <property type="match status" value="1"/>
</dbReference>
<evidence type="ECO:0000256" key="6">
    <source>
        <dbReference type="ARBA" id="ARBA00022827"/>
    </source>
</evidence>
<dbReference type="GO" id="GO:0071949">
    <property type="term" value="F:FAD binding"/>
    <property type="evidence" value="ECO:0007669"/>
    <property type="project" value="InterPro"/>
</dbReference>
<dbReference type="Gene3D" id="1.20.140.10">
    <property type="entry name" value="Butyryl-CoA Dehydrogenase, subunit A, domain 3"/>
    <property type="match status" value="2"/>
</dbReference>
<dbReference type="FunFam" id="2.40.110.10:FF:000005">
    <property type="entry name" value="Acyl-coenzyme A oxidase"/>
    <property type="match status" value="1"/>
</dbReference>
<feature type="compositionally biased region" description="Polar residues" evidence="11">
    <location>
        <begin position="22"/>
        <end position="31"/>
    </location>
</feature>
<feature type="domain" description="Acyl-CoA oxidase C-terminal" evidence="12">
    <location>
        <begin position="530"/>
        <end position="673"/>
    </location>
</feature>
<keyword evidence="6" id="KW-0274">FAD</keyword>
<dbReference type="GO" id="GO:0005504">
    <property type="term" value="F:fatty acid binding"/>
    <property type="evidence" value="ECO:0007669"/>
    <property type="project" value="TreeGrafter"/>
</dbReference>
<comment type="similarity">
    <text evidence="3">Belongs to the acyl-CoA oxidase family.</text>
</comment>
<sequence>MATSQPNTSPRNRLSRRAAKSQAPTDAQSVDQEFAAESHDQVHLDTSLLREMLLGSYAEERTESRELIKDPQFHHVPGRTKEEQRERTFEALKQLAGSDAVMAGLPTTQGGGGQPGAYVASFEEFVLADASLQIKAGVQWGLFGSAVLNLGTETHHNKWLADIWSLRIPGSFAMTEIGHGSDVASIATTATYDPATEEFEIHTPFRAAWKDYLGNAAVHARAAVVFAQLITGGVNHGVHALYVPIRDENGEFLPGIAGEDDGYKGGLNGVDNGRLCFTHVRVPRENLLDRYGHVEPDGTYSSPISSPGRRFFTMLGTLVQGRVSLDGSAVVATRAGLAIALTYANERRQFAPVPGQPERVLLDYTRHRRRLFPYVARVLAAGFAHEELLVAYDDVFSGRADNDDARQDLETLAAAMKATSTRLALDSLQECREACGGAGFLSANRITDLRHDMDVYATFEGDNTVLMQLVAKRLLGDHAKEFARMDVGVMARWVADRAAETAVNRSGLRGLSQVFRDSADPRRSVNALRDPETQRTLLTDRVRSMIGEVAENMRGAGKGSPEATAEAFDRNQHRLIEAAKAHAHLLQWEAFTRALEKVEDPGTHQVLLWLRDLFGLSVIEADLDWYLSHGRMSLMRGRMVESYVDRLVTRLRPHIMDVVEAFDFAPEHLRAEIATGAEAKRQQEAADWVAAERAAGRWPRSEKA</sequence>
<keyword evidence="8" id="KW-0560">Oxidoreductase</keyword>
<dbReference type="GO" id="GO:0055088">
    <property type="term" value="P:lipid homeostasis"/>
    <property type="evidence" value="ECO:0007669"/>
    <property type="project" value="TreeGrafter"/>
</dbReference>
<dbReference type="InterPro" id="IPR055060">
    <property type="entry name" value="ACOX_C_alpha1"/>
</dbReference>
<dbReference type="AlphaFoldDB" id="A0A846TSK9"/>
<dbReference type="InterPro" id="IPR009100">
    <property type="entry name" value="AcylCoA_DH/oxidase_NM_dom_sf"/>
</dbReference>
<comment type="caution">
    <text evidence="15">The sequence shown here is derived from an EMBL/GenBank/DDBJ whole genome shotgun (WGS) entry which is preliminary data.</text>
</comment>
<evidence type="ECO:0000259" key="14">
    <source>
        <dbReference type="Pfam" id="PF22924"/>
    </source>
</evidence>
<feature type="domain" description="Acyl-CoA oxidase C-alpha1" evidence="14">
    <location>
        <begin position="316"/>
        <end position="475"/>
    </location>
</feature>
<dbReference type="InterPro" id="IPR013786">
    <property type="entry name" value="AcylCoA_DH/ox_N"/>
</dbReference>
<evidence type="ECO:0000256" key="7">
    <source>
        <dbReference type="ARBA" id="ARBA00022832"/>
    </source>
</evidence>
<keyword evidence="10" id="KW-0576">Peroxisome</keyword>
<dbReference type="EMBL" id="JAAVUN010000014">
    <property type="protein sequence ID" value="NKE09960.1"/>
    <property type="molecule type" value="Genomic_DNA"/>
</dbReference>
<comment type="cofactor">
    <cofactor evidence="1">
        <name>FAD</name>
        <dbReference type="ChEBI" id="CHEBI:57692"/>
    </cofactor>
</comment>
<evidence type="ECO:0000259" key="13">
    <source>
        <dbReference type="Pfam" id="PF02771"/>
    </source>
</evidence>
<dbReference type="PANTHER" id="PTHR10909:SF382">
    <property type="entry name" value="ACYL-COENZYME A OXIDASE"/>
    <property type="match status" value="1"/>
</dbReference>
<reference evidence="15 16" key="1">
    <citation type="submission" date="2020-02" db="EMBL/GenBank/DDBJ databases">
        <authorList>
            <person name="Sun Q."/>
        </authorList>
    </citation>
    <scope>NUCLEOTIDE SEQUENCE [LARGE SCALE GENOMIC DNA]</scope>
    <source>
        <strain evidence="15 16">YIM 13062</strain>
    </source>
</reference>